<feature type="region of interest" description="Disordered" evidence="1">
    <location>
        <begin position="607"/>
        <end position="641"/>
    </location>
</feature>
<name>A0A396JKE4_MEDTR</name>
<dbReference type="InterPro" id="IPR039319">
    <property type="entry name" value="ELF3-like"/>
</dbReference>
<feature type="compositionally biased region" description="Basic and acidic residues" evidence="1">
    <location>
        <begin position="79"/>
        <end position="88"/>
    </location>
</feature>
<feature type="compositionally biased region" description="Basic and acidic residues" evidence="1">
    <location>
        <begin position="57"/>
        <end position="71"/>
    </location>
</feature>
<feature type="compositionally biased region" description="Polar residues" evidence="1">
    <location>
        <begin position="607"/>
        <end position="617"/>
    </location>
</feature>
<dbReference type="Gramene" id="rna597">
    <property type="protein sequence ID" value="RHN77171.1"/>
    <property type="gene ID" value="gene597"/>
</dbReference>
<keyword evidence="2" id="KW-0812">Transmembrane</keyword>
<protein>
    <recommendedName>
        <fullName evidence="5">EARLY flowering protein</fullName>
    </recommendedName>
</protein>
<gene>
    <name evidence="3" type="ORF">MtrunA17_Chr1g0151881</name>
</gene>
<evidence type="ECO:0000256" key="2">
    <source>
        <dbReference type="SAM" id="Phobius"/>
    </source>
</evidence>
<organism evidence="3 4">
    <name type="scientific">Medicago truncatula</name>
    <name type="common">Barrel medic</name>
    <name type="synonym">Medicago tribuloides</name>
    <dbReference type="NCBI Taxonomy" id="3880"/>
    <lineage>
        <taxon>Eukaryota</taxon>
        <taxon>Viridiplantae</taxon>
        <taxon>Streptophyta</taxon>
        <taxon>Embryophyta</taxon>
        <taxon>Tracheophyta</taxon>
        <taxon>Spermatophyta</taxon>
        <taxon>Magnoliopsida</taxon>
        <taxon>eudicotyledons</taxon>
        <taxon>Gunneridae</taxon>
        <taxon>Pentapetalae</taxon>
        <taxon>rosids</taxon>
        <taxon>fabids</taxon>
        <taxon>Fabales</taxon>
        <taxon>Fabaceae</taxon>
        <taxon>Papilionoideae</taxon>
        <taxon>50 kb inversion clade</taxon>
        <taxon>NPAAA clade</taxon>
        <taxon>Hologalegina</taxon>
        <taxon>IRL clade</taxon>
        <taxon>Trifolieae</taxon>
        <taxon>Medicago</taxon>
    </lineage>
</organism>
<dbReference type="AlphaFoldDB" id="A0A396JKE4"/>
<keyword evidence="2" id="KW-1133">Transmembrane helix</keyword>
<keyword evidence="2" id="KW-0472">Membrane</keyword>
<reference evidence="4" key="1">
    <citation type="journal article" date="2018" name="Nat. Plants">
        <title>Whole-genome landscape of Medicago truncatula symbiotic genes.</title>
        <authorList>
            <person name="Pecrix Y."/>
            <person name="Staton S.E."/>
            <person name="Sallet E."/>
            <person name="Lelandais-Briere C."/>
            <person name="Moreau S."/>
            <person name="Carrere S."/>
            <person name="Blein T."/>
            <person name="Jardinaud M.F."/>
            <person name="Latrasse D."/>
            <person name="Zouine M."/>
            <person name="Zahm M."/>
            <person name="Kreplak J."/>
            <person name="Mayjonade B."/>
            <person name="Satge C."/>
            <person name="Perez M."/>
            <person name="Cauet S."/>
            <person name="Marande W."/>
            <person name="Chantry-Darmon C."/>
            <person name="Lopez-Roques C."/>
            <person name="Bouchez O."/>
            <person name="Berard A."/>
            <person name="Debelle F."/>
            <person name="Munos S."/>
            <person name="Bendahmane A."/>
            <person name="Berges H."/>
            <person name="Niebel A."/>
            <person name="Buitink J."/>
            <person name="Frugier F."/>
            <person name="Benhamed M."/>
            <person name="Crespi M."/>
            <person name="Gouzy J."/>
            <person name="Gamas P."/>
        </authorList>
    </citation>
    <scope>NUCLEOTIDE SEQUENCE [LARGE SCALE GENOMIC DNA]</scope>
    <source>
        <strain evidence="4">cv. Jemalong A17</strain>
    </source>
</reference>
<evidence type="ECO:0000313" key="3">
    <source>
        <dbReference type="EMBL" id="RHN77171.1"/>
    </source>
</evidence>
<dbReference type="PANTHER" id="PTHR34281:SF2">
    <property type="entry name" value="PROTEIN EARLY FLOWERING 3"/>
    <property type="match status" value="1"/>
</dbReference>
<feature type="transmembrane region" description="Helical" evidence="2">
    <location>
        <begin position="26"/>
        <end position="47"/>
    </location>
</feature>
<dbReference type="GO" id="GO:2000028">
    <property type="term" value="P:regulation of photoperiodism, flowering"/>
    <property type="evidence" value="ECO:0007669"/>
    <property type="project" value="InterPro"/>
</dbReference>
<comment type="caution">
    <text evidence="3">The sequence shown here is derived from an EMBL/GenBank/DDBJ whole genome shotgun (WGS) entry which is preliminary data.</text>
</comment>
<dbReference type="Proteomes" id="UP000265566">
    <property type="component" value="Chromosome 1"/>
</dbReference>
<accession>A0A396JKE4</accession>
<feature type="region of interest" description="Disordered" evidence="1">
    <location>
        <begin position="110"/>
        <end position="130"/>
    </location>
</feature>
<proteinExistence type="predicted"/>
<dbReference type="EMBL" id="PSQE01000001">
    <property type="protein sequence ID" value="RHN77171.1"/>
    <property type="molecule type" value="Genomic_DNA"/>
</dbReference>
<evidence type="ECO:0008006" key="5">
    <source>
        <dbReference type="Google" id="ProtNLM"/>
    </source>
</evidence>
<dbReference type="PANTHER" id="PTHR34281">
    <property type="entry name" value="PROTEIN EARLY FLOWERING 3"/>
    <property type="match status" value="1"/>
</dbReference>
<evidence type="ECO:0000256" key="1">
    <source>
        <dbReference type="SAM" id="MobiDB-lite"/>
    </source>
</evidence>
<sequence length="713" mass="79351">MIGYIGRSTNISIYFFLPLLTSRKLLFAQSFIFFIWVLSVFVTIKLFKITKLRQKEKQEMKRGKGGDDEKVGPMFPRLHVNDTTEKGGPRAPPRNKMALYEQFSVPFQRLNPNSHSSSSNSIPLTSSSTMGNDLERSNIFPVRLPSQADAHRAKSYISHQSNGANLDTLSTQLEQGKKVDGDDSRAYDHSRIGQSNHKMTNSFNGEKITLVIPSRQNTVISVKSALTGEIIDSRVRQGKKIPDEEDQECSVSNINRFPQGDSCTRQESNDIEHSDGLLDTAMDMDNRNSFHSTVDRTMVLEAANDTEYHDANIDSPIQKGNSEGSGDLSNISTIENLSSLKLSPDGVVQILGQQLFWKARRKITNQQRAFAVQVFELHRLIKVQHLIAGSSNLMLDAAAILEKFPLQESIPKSLSLEVVVESQTKNHKQQDHSESLNHRLDCSAEKGVEKTSCSYQKYGSHLSNYTPFSGNSDQANVGSQYFNQSPGHQWLIPVMSPSEGLVYKPYPGPGYTGAVYGGYRPFGQGPPDVTFMNPAYGVPDFHQAIAVPPFIPPGGYPYFPPHGVPAMYQSASVSAVEQVNQFSAHGSRNQNGTSSLEEANFYTHNQSSCNLTNQKNGATLHVRKPQPSRERELESSPGEKAQEIIKEKSAEERDTLSSSFTVPIVSKEVLKSLETRQKPQVIRVVPHNPRSATVSAARIFQSIQEERKRYDLV</sequence>
<feature type="compositionally biased region" description="Low complexity" evidence="1">
    <location>
        <begin position="110"/>
        <end position="129"/>
    </location>
</feature>
<feature type="region of interest" description="Disordered" evidence="1">
    <location>
        <begin position="57"/>
        <end position="93"/>
    </location>
</feature>
<evidence type="ECO:0000313" key="4">
    <source>
        <dbReference type="Proteomes" id="UP000265566"/>
    </source>
</evidence>